<feature type="chain" id="PRO_5045697139" evidence="4">
    <location>
        <begin position="23"/>
        <end position="345"/>
    </location>
</feature>
<dbReference type="RefSeq" id="WP_180282338.1">
    <property type="nucleotide sequence ID" value="NZ_JABFDB010000008.1"/>
</dbReference>
<dbReference type="SUPFAM" id="SSF53850">
    <property type="entry name" value="Periplasmic binding protein-like II"/>
    <property type="match status" value="1"/>
</dbReference>
<evidence type="ECO:0000313" key="7">
    <source>
        <dbReference type="Proteomes" id="UP000584642"/>
    </source>
</evidence>
<dbReference type="SMART" id="SM00062">
    <property type="entry name" value="PBPb"/>
    <property type="match status" value="1"/>
</dbReference>
<evidence type="ECO:0000256" key="3">
    <source>
        <dbReference type="ARBA" id="ARBA00022729"/>
    </source>
</evidence>
<evidence type="ECO:0000313" key="6">
    <source>
        <dbReference type="EMBL" id="NYZ20567.1"/>
    </source>
</evidence>
<keyword evidence="7" id="KW-1185">Reference proteome</keyword>
<dbReference type="EMBL" id="JABFDB010000008">
    <property type="protein sequence ID" value="NYZ20567.1"/>
    <property type="molecule type" value="Genomic_DNA"/>
</dbReference>
<dbReference type="InterPro" id="IPR001638">
    <property type="entry name" value="Solute-binding_3/MltF_N"/>
</dbReference>
<dbReference type="PANTHER" id="PTHR30085">
    <property type="entry name" value="AMINO ACID ABC TRANSPORTER PERMEASE"/>
    <property type="match status" value="1"/>
</dbReference>
<evidence type="ECO:0000259" key="5">
    <source>
        <dbReference type="SMART" id="SM00062"/>
    </source>
</evidence>
<comment type="caution">
    <text evidence="6">The sequence shown here is derived from an EMBL/GenBank/DDBJ whole genome shotgun (WGS) entry which is preliminary data.</text>
</comment>
<evidence type="ECO:0000256" key="4">
    <source>
        <dbReference type="SAM" id="SignalP"/>
    </source>
</evidence>
<dbReference type="InterPro" id="IPR051455">
    <property type="entry name" value="Bact_solute-bind_prot3"/>
</dbReference>
<keyword evidence="3 4" id="KW-0732">Signal</keyword>
<dbReference type="CDD" id="cd13692">
    <property type="entry name" value="PBP2_BztA"/>
    <property type="match status" value="1"/>
</dbReference>
<accession>A0ABX2T8B7</accession>
<protein>
    <submittedName>
        <fullName evidence="6">Amino acid ABC transporter substrate-binding protein</fullName>
    </submittedName>
</protein>
<proteinExistence type="inferred from homology"/>
<organism evidence="6 7">
    <name type="scientific">Azospirillum oleiclasticum</name>
    <dbReference type="NCBI Taxonomy" id="2735135"/>
    <lineage>
        <taxon>Bacteria</taxon>
        <taxon>Pseudomonadati</taxon>
        <taxon>Pseudomonadota</taxon>
        <taxon>Alphaproteobacteria</taxon>
        <taxon>Rhodospirillales</taxon>
        <taxon>Azospirillaceae</taxon>
        <taxon>Azospirillum</taxon>
    </lineage>
</organism>
<keyword evidence="2" id="KW-0813">Transport</keyword>
<dbReference type="PANTHER" id="PTHR30085:SF7">
    <property type="entry name" value="AMINO-ACID ABC TRANSPORTER-BINDING PROTEIN YHDW-RELATED"/>
    <property type="match status" value="1"/>
</dbReference>
<feature type="signal peptide" evidence="4">
    <location>
        <begin position="1"/>
        <end position="22"/>
    </location>
</feature>
<gene>
    <name evidence="6" type="ORF">HND93_12670</name>
</gene>
<comment type="similarity">
    <text evidence="1">Belongs to the bacterial solute-binding protein 3 family.</text>
</comment>
<dbReference type="Proteomes" id="UP000584642">
    <property type="component" value="Unassembled WGS sequence"/>
</dbReference>
<evidence type="ECO:0000256" key="1">
    <source>
        <dbReference type="ARBA" id="ARBA00010333"/>
    </source>
</evidence>
<dbReference type="Gene3D" id="3.40.190.10">
    <property type="entry name" value="Periplasmic binding protein-like II"/>
    <property type="match status" value="2"/>
</dbReference>
<evidence type="ECO:0000256" key="2">
    <source>
        <dbReference type="ARBA" id="ARBA00022448"/>
    </source>
</evidence>
<dbReference type="Pfam" id="PF00497">
    <property type="entry name" value="SBP_bac_3"/>
    <property type="match status" value="1"/>
</dbReference>
<reference evidence="6 7" key="1">
    <citation type="submission" date="2020-05" db="EMBL/GenBank/DDBJ databases">
        <title>Azospirillum oleiclasticum sp. nov, a nitrogen-fixing and heavy crude oil-emulsifying bacterium isolated from the crude oil of Yumen Oilfield.</title>
        <authorList>
            <person name="Wu D."/>
            <person name="Cai M."/>
            <person name="Zhang X."/>
        </authorList>
    </citation>
    <scope>NUCLEOTIDE SEQUENCE [LARGE SCALE GENOMIC DNA]</scope>
    <source>
        <strain evidence="6 7">ROY-1-1-2</strain>
    </source>
</reference>
<feature type="domain" description="Solute-binding protein family 3/N-terminal" evidence="5">
    <location>
        <begin position="39"/>
        <end position="264"/>
    </location>
</feature>
<name>A0ABX2T8B7_9PROT</name>
<sequence>MRSGWLLWVVTLAAVLSGPVVSASAAFGDTLERVRERGVLRCGVTTSGVGLAVMDEGGHWKGFFVDLCRAVAAAATGGADNVEYVELSSQNRFKTVEDGSVDVSMEGTTWTLERDMTRPVDFPIIYMYDGQGFMAHRSRGIRSLADIADATVCVIERTTSIRNLEAWQAETGTRLTIRRVQSTEGALSAFFNHHCDLYTNDRIGLFAQRLLNAPNPADYVILPEVISKEPLGPMVRAGDDRWRELVRWVILATIVAEEKGLTEAKAPMVKDSPDPEVGRLLGLTPGIGTGLGLDDRWALRVISAVGNFGEIFDRNLGAGSRLGIDRGQNALWNRGGLMYAPPLGG</sequence>